<keyword evidence="2" id="KW-0547">Nucleotide-binding</keyword>
<feature type="domain" description="AIG1-type G" evidence="5">
    <location>
        <begin position="723"/>
        <end position="924"/>
    </location>
</feature>
<dbReference type="GeneID" id="103375533"/>
<evidence type="ECO:0000256" key="1">
    <source>
        <dbReference type="ARBA" id="ARBA00008535"/>
    </source>
</evidence>
<dbReference type="InterPro" id="IPR006703">
    <property type="entry name" value="G_AIG1"/>
</dbReference>
<dbReference type="GO" id="GO:0005525">
    <property type="term" value="F:GTP binding"/>
    <property type="evidence" value="ECO:0007669"/>
    <property type="project" value="UniProtKB-KW"/>
</dbReference>
<dbReference type="PANTHER" id="PTHR10903">
    <property type="entry name" value="GTPASE, IMAP FAMILY MEMBER-RELATED"/>
    <property type="match status" value="1"/>
</dbReference>
<feature type="domain" description="AIG1-type G" evidence="5">
    <location>
        <begin position="77"/>
        <end position="266"/>
    </location>
</feature>
<dbReference type="Pfam" id="PF04548">
    <property type="entry name" value="AIG1"/>
    <property type="match status" value="4"/>
</dbReference>
<dbReference type="Gene3D" id="3.40.50.300">
    <property type="entry name" value="P-loop containing nucleotide triphosphate hydrolases"/>
    <property type="match status" value="4"/>
</dbReference>
<sequence length="1232" mass="142456">MLSATQLQHTAGSSATAVTVDLKHLILCLMKPLNTLWDQRCAEHEETSILFFFVLTAPKYGRPRVSRSSKEFLPPNMSELRVVLLGNSWSGRSSVGNFILGETVFNTNEEPNNCLRVRGQLKDKEIVLINTPDLLNPNISDKKLREHVELCVRLSDPGPHVFLLVLQPEDFTEEHRLRLCRVLELFSHQSFDHSLVLMSKPRVKSQVLYNSYIRRAPLWEMIRSCRNRSLKQQDLELPELLRSLKQIVEKYNGNHVMCHHPTIKPWKSLANLGSAPSAASLLHRVSPLPLCHVATCSTGQQQLLQSRQFFLFIFVYVFIPAHGLRIVLFGKNDNKKAALGNIIVRRTEFSVPKLSGGKRCEAARGTWNMKPLTVVKTPDVFSLSVETVIEEMKRCVDLCPPGPNVLLLLVTPSDFTEGNRETLKLILSLFGEDAFKHSMVVMTHDSEIKPPVNELLRDCGGRRYNMSEDNFGSLMKKIENIVQENKGTFITFAEETRRPKSEPIKPPLNLVLCGRRGAGKTSVINAILGPTRSGPPADSSECVKAQGEVCGRRVSLLELPALYGKPQEAVMEESFRCISLCDPEGVHAFILVLPVGPLTDEDKAELQTIQNTFSSKVTDFSLILFTVESDPTAPAVVDFIRQNRDIQELCQSCGGRSVVVNMKDKQQIPELLDQVDQMSDEGSRCFTKDMFTEAQMKKVLQLKAEQHYLKRSKALADDENLSRKTLRMVLMGKTGSGKSSTGNTILGNELFLSKASQRSVTKRCQKAAGQIDGLSVSVVDTPGLFDTTLSAEEVKEELVNCITMLSPGPHVFLLVLQIGRFTEEEKEAVKMIKKIFGQKSKNFIIVTFTRGDDLKGRSIESYIDEDCGDFVKHLIADCGGRYHVFNNNDPTNRTQVTELRTKIETMVKKNGGSFYTTEMFQEAEAAIRQSVETMLKEKEEEMKRKMEEMERKHEEEMQKVEREMRAEISRIESEKELREKQLKEKEDYINNEQKKREREQTTREEEDRKRKHQEQIQRQEWKQKLQALEKQISESESTDELIRELKYNREELRRQREAWEMEREGWWEQRLQENIQRQEMEQMRIQKLIEEFQQERDAYRRKIKDDCIRVESEERKRRALERQHKLEMEEMKQKYEDKARNQAEEVNDFRQKYTRDFETLIEKYDEELKDLRQTYQVLMKEKEQHKDEFTLLHKLSSHKEERLTQELKDLQKKHKEDMKKLKQKHQDQCIIA</sequence>
<dbReference type="PANTHER" id="PTHR10903:SF170">
    <property type="entry name" value="GTPASE IMAP FAMILY MEMBER 7"/>
    <property type="match status" value="1"/>
</dbReference>
<dbReference type="InterPro" id="IPR045058">
    <property type="entry name" value="GIMA/IAN/Toc"/>
</dbReference>
<protein>
    <submittedName>
        <fullName evidence="7">Uncharacterized protein LOC103375533</fullName>
    </submittedName>
</protein>
<dbReference type="FunFam" id="3.40.50.300:FF:000366">
    <property type="entry name" value="GTPase, IMAP family member 2"/>
    <property type="match status" value="1"/>
</dbReference>
<feature type="domain" description="AIG1-type G" evidence="5">
    <location>
        <begin position="505"/>
        <end position="695"/>
    </location>
</feature>
<dbReference type="InterPro" id="IPR027417">
    <property type="entry name" value="P-loop_NTPase"/>
</dbReference>
<accession>A0A9Y4U3Z3</accession>
<evidence type="ECO:0000256" key="2">
    <source>
        <dbReference type="ARBA" id="ARBA00022741"/>
    </source>
</evidence>
<comment type="similarity">
    <text evidence="1">Belongs to the TRAFAC class TrmE-Era-EngA-EngB-Septin-like GTPase superfamily. AIG1/Toc34/Toc159-like paraseptin GTPase family. IAN subfamily.</text>
</comment>
<feature type="region of interest" description="Disordered" evidence="4">
    <location>
        <begin position="977"/>
        <end position="1016"/>
    </location>
</feature>
<proteinExistence type="inferred from homology"/>
<dbReference type="CDD" id="cd01852">
    <property type="entry name" value="AIG1"/>
    <property type="match status" value="1"/>
</dbReference>
<name>A0A9Y4U3Z3_9TELE</name>
<evidence type="ECO:0000313" key="6">
    <source>
        <dbReference type="Proteomes" id="UP000694891"/>
    </source>
</evidence>
<evidence type="ECO:0000256" key="4">
    <source>
        <dbReference type="SAM" id="MobiDB-lite"/>
    </source>
</evidence>
<feature type="region of interest" description="Disordered" evidence="4">
    <location>
        <begin position="938"/>
        <end position="963"/>
    </location>
</feature>
<keyword evidence="6" id="KW-1185">Reference proteome</keyword>
<evidence type="ECO:0000256" key="3">
    <source>
        <dbReference type="ARBA" id="ARBA00023134"/>
    </source>
</evidence>
<dbReference type="SUPFAM" id="SSF52540">
    <property type="entry name" value="P-loop containing nucleoside triphosphate hydrolases"/>
    <property type="match status" value="3"/>
</dbReference>
<dbReference type="AlphaFoldDB" id="A0A9Y4U3Z3"/>
<dbReference type="Proteomes" id="UP000694891">
    <property type="component" value="Unplaced"/>
</dbReference>
<dbReference type="RefSeq" id="XP_008304060.1">
    <property type="nucleotide sequence ID" value="XM_008305838.1"/>
</dbReference>
<evidence type="ECO:0000313" key="7">
    <source>
        <dbReference type="RefSeq" id="XP_008304060.1"/>
    </source>
</evidence>
<organism evidence="6 7">
    <name type="scientific">Stegastes partitus</name>
    <name type="common">bicolor damselfish</name>
    <dbReference type="NCBI Taxonomy" id="144197"/>
    <lineage>
        <taxon>Eukaryota</taxon>
        <taxon>Metazoa</taxon>
        <taxon>Chordata</taxon>
        <taxon>Craniata</taxon>
        <taxon>Vertebrata</taxon>
        <taxon>Euteleostomi</taxon>
        <taxon>Actinopterygii</taxon>
        <taxon>Neopterygii</taxon>
        <taxon>Teleostei</taxon>
        <taxon>Neoteleostei</taxon>
        <taxon>Acanthomorphata</taxon>
        <taxon>Ovalentaria</taxon>
        <taxon>Pomacentridae</taxon>
        <taxon>Stegastes</taxon>
    </lineage>
</organism>
<reference evidence="7" key="1">
    <citation type="submission" date="2025-08" db="UniProtKB">
        <authorList>
            <consortium name="RefSeq"/>
        </authorList>
    </citation>
    <scope>IDENTIFICATION</scope>
</reference>
<evidence type="ECO:0000259" key="5">
    <source>
        <dbReference type="PROSITE" id="PS51720"/>
    </source>
</evidence>
<gene>
    <name evidence="7" type="primary">LOC103375533</name>
</gene>
<keyword evidence="3" id="KW-0342">GTP-binding</keyword>
<dbReference type="PROSITE" id="PS51720">
    <property type="entry name" value="G_AIG1"/>
    <property type="match status" value="3"/>
</dbReference>